<gene>
    <name evidence="2" type="ORF">L227DRAFT_647984</name>
</gene>
<dbReference type="AlphaFoldDB" id="A0A5C2SU38"/>
<reference evidence="2" key="1">
    <citation type="journal article" date="2018" name="Genome Biol. Evol.">
        <title>Genomics and development of Lentinus tigrinus, a white-rot wood-decaying mushroom with dimorphic fruiting bodies.</title>
        <authorList>
            <person name="Wu B."/>
            <person name="Xu Z."/>
            <person name="Knudson A."/>
            <person name="Carlson A."/>
            <person name="Chen N."/>
            <person name="Kovaka S."/>
            <person name="LaButti K."/>
            <person name="Lipzen A."/>
            <person name="Pennachio C."/>
            <person name="Riley R."/>
            <person name="Schakwitz W."/>
            <person name="Umezawa K."/>
            <person name="Ohm R.A."/>
            <person name="Grigoriev I.V."/>
            <person name="Nagy L.G."/>
            <person name="Gibbons J."/>
            <person name="Hibbett D."/>
        </authorList>
    </citation>
    <scope>NUCLEOTIDE SEQUENCE [LARGE SCALE GENOMIC DNA]</scope>
    <source>
        <strain evidence="2">ALCF2SS1-6</strain>
    </source>
</reference>
<dbReference type="STRING" id="1328759.A0A5C2SU38"/>
<evidence type="ECO:0000313" key="3">
    <source>
        <dbReference type="Proteomes" id="UP000313359"/>
    </source>
</evidence>
<accession>A0A5C2SU38</accession>
<protein>
    <submittedName>
        <fullName evidence="2">Uncharacterized protein</fullName>
    </submittedName>
</protein>
<evidence type="ECO:0000256" key="1">
    <source>
        <dbReference type="SAM" id="MobiDB-lite"/>
    </source>
</evidence>
<dbReference type="EMBL" id="ML122250">
    <property type="protein sequence ID" value="RPD66811.1"/>
    <property type="molecule type" value="Genomic_DNA"/>
</dbReference>
<organism evidence="2 3">
    <name type="scientific">Lentinus tigrinus ALCF2SS1-6</name>
    <dbReference type="NCBI Taxonomy" id="1328759"/>
    <lineage>
        <taxon>Eukaryota</taxon>
        <taxon>Fungi</taxon>
        <taxon>Dikarya</taxon>
        <taxon>Basidiomycota</taxon>
        <taxon>Agaricomycotina</taxon>
        <taxon>Agaricomycetes</taxon>
        <taxon>Polyporales</taxon>
        <taxon>Polyporaceae</taxon>
        <taxon>Lentinus</taxon>
    </lineage>
</organism>
<evidence type="ECO:0000313" key="2">
    <source>
        <dbReference type="EMBL" id="RPD66811.1"/>
    </source>
</evidence>
<keyword evidence="3" id="KW-1185">Reference proteome</keyword>
<dbReference type="OrthoDB" id="3256901at2759"/>
<name>A0A5C2SU38_9APHY</name>
<proteinExistence type="predicted"/>
<sequence>MSKTSGHQSQLHILDSASNVQEAFRALNAPNVSNSDFSRLYKGKLAEILKLVAHSVVGRNEANIARDTIQRNRNLSDHAKPLPDHNADPLYTDSKRAETRLKRARALIEHEQKIGNEQLQNMRKLEHDEHQLQKSFEDKRVTSLLLSILERKEKIRKERFSEIAKLLEELRRNAKATSESPVGASNQSEPLNCTIKPIRTDLTADVLSALQAHCIRVDRLAAQASGQHLPLRVEEAEQRLLQAVSRSKGISANDAEVSSTFQELRAIGRKQALRRVQYRSPIPEARGVENVGDITHRISEKEEELQRLADHSAALTLACVKALQVVSHFAKETTPSLRDSLQNESNNAQGHIDTLRLSVVNRPRLRVGRTPGESLSGGQTLPATISDLERTVKKAQATEAFMRDVEGLLSPDPSTTEGQASLIDTFNTQEAEVADWIARLLERKAKKAAVGQKLIADIERLVAETASIAGGHV</sequence>
<feature type="region of interest" description="Disordered" evidence="1">
    <location>
        <begin position="68"/>
        <end position="93"/>
    </location>
</feature>
<dbReference type="Proteomes" id="UP000313359">
    <property type="component" value="Unassembled WGS sequence"/>
</dbReference>